<comment type="subcellular location">
    <subcellularLocation>
        <location evidence="12">Cytoplasm</location>
    </subcellularLocation>
</comment>
<keyword evidence="20" id="KW-1185">Reference proteome</keyword>
<proteinExistence type="inferred from homology"/>
<evidence type="ECO:0000256" key="17">
    <source>
        <dbReference type="SAM" id="MobiDB-lite"/>
    </source>
</evidence>
<dbReference type="InterPro" id="IPR011095">
    <property type="entry name" value="Dala_Dala_lig_C"/>
</dbReference>
<feature type="binding site" evidence="14">
    <location>
        <begin position="191"/>
        <end position="192"/>
    </location>
    <ligand>
        <name>ATP</name>
        <dbReference type="ChEBI" id="CHEBI:30616"/>
    </ligand>
</feature>
<dbReference type="PROSITE" id="PS00843">
    <property type="entry name" value="DALA_DALA_LIGASE_1"/>
    <property type="match status" value="1"/>
</dbReference>
<keyword evidence="4 15" id="KW-0479">Metal-binding</keyword>
<dbReference type="PANTHER" id="PTHR23132:SF25">
    <property type="entry name" value="D-ALANINE--D-ALANINE LIGASE A"/>
    <property type="match status" value="1"/>
</dbReference>
<feature type="domain" description="ATP-grasp" evidence="18">
    <location>
        <begin position="143"/>
        <end position="348"/>
    </location>
</feature>
<keyword evidence="5 14" id="KW-0547">Nucleotide-binding</keyword>
<evidence type="ECO:0000313" key="20">
    <source>
        <dbReference type="Proteomes" id="UP000182631"/>
    </source>
</evidence>
<evidence type="ECO:0000256" key="6">
    <source>
        <dbReference type="ARBA" id="ARBA00022840"/>
    </source>
</evidence>
<keyword evidence="3 12" id="KW-0436">Ligase</keyword>
<dbReference type="GO" id="GO:0005829">
    <property type="term" value="C:cytosol"/>
    <property type="evidence" value="ECO:0007669"/>
    <property type="project" value="TreeGrafter"/>
</dbReference>
<feature type="binding site" evidence="15">
    <location>
        <position position="301"/>
    </location>
    <ligand>
        <name>Mg(2+)</name>
        <dbReference type="ChEBI" id="CHEBI:18420"/>
        <label>1</label>
    </ligand>
</feature>
<dbReference type="AlphaFoldDB" id="A0A171DHN8"/>
<gene>
    <name evidence="12" type="primary">ddl</name>
    <name evidence="19" type="ORF">FLM9_1419</name>
</gene>
<dbReference type="PIRSF" id="PIRSF039102">
    <property type="entry name" value="Ddl/VanB"/>
    <property type="match status" value="1"/>
</dbReference>
<organism evidence="19 20">
    <name type="scientific">Candidatus Synechococcus spongiarum</name>
    <dbReference type="NCBI Taxonomy" id="431041"/>
    <lineage>
        <taxon>Bacteria</taxon>
        <taxon>Bacillati</taxon>
        <taxon>Cyanobacteriota</taxon>
        <taxon>Cyanophyceae</taxon>
        <taxon>Synechococcales</taxon>
        <taxon>Synechococcaceae</taxon>
        <taxon>Synechococcus</taxon>
    </lineage>
</organism>
<sequence>MTNLPLPNTAPQSTTTRVGLVFGGRSGEHDVSIRSARTVADALSRGDNRQRYQVVLHYITRGGRWLVGDGATAALSGAIPTGSDHHLPRLPTTAHQVDVWFPVLHGPNGEDGTVQGLFTLLDQPFVGTGVLGGAVGMNKQAMKAAFATAGLPQVSYVCATANRLAYTDELVNNVEQHLGYPCFVKPTSLGSSLGISKAGDRGALLAGLQAAARLDDHLMVEAAVPARELECAVLGYGHLDASVVGEILYDAEWYDYTSKYSAGHSSLVIPASVPQAIHDRVQRLAVQATQAVGAYGLSRVDFFYQEDSQALYVNEINTMPGFTSQSMYPLLWQASGVSVEELVHRLIRLAQECHQGSPPHRTTNQPIQSTELSC</sequence>
<dbReference type="GO" id="GO:0008360">
    <property type="term" value="P:regulation of cell shape"/>
    <property type="evidence" value="ECO:0007669"/>
    <property type="project" value="UniProtKB-KW"/>
</dbReference>
<dbReference type="SUPFAM" id="SSF52440">
    <property type="entry name" value="PreATP-grasp domain"/>
    <property type="match status" value="1"/>
</dbReference>
<evidence type="ECO:0000256" key="2">
    <source>
        <dbReference type="ARBA" id="ARBA00010871"/>
    </source>
</evidence>
<keyword evidence="8 12" id="KW-0133">Cell shape</keyword>
<dbReference type="FunFam" id="3.30.470.20:FF:000008">
    <property type="entry name" value="D-alanine--D-alanine ligase"/>
    <property type="match status" value="1"/>
</dbReference>
<evidence type="ECO:0000256" key="8">
    <source>
        <dbReference type="ARBA" id="ARBA00022960"/>
    </source>
</evidence>
<keyword evidence="7 15" id="KW-0460">Magnesium</keyword>
<dbReference type="InterPro" id="IPR013815">
    <property type="entry name" value="ATP_grasp_subdomain_1"/>
</dbReference>
<feature type="binding site" evidence="15">
    <location>
        <position position="315"/>
    </location>
    <ligand>
        <name>Mg(2+)</name>
        <dbReference type="ChEBI" id="CHEBI:18420"/>
        <label>2</label>
    </ligand>
</feature>
<dbReference type="GO" id="GO:0005524">
    <property type="term" value="F:ATP binding"/>
    <property type="evidence" value="ECO:0007669"/>
    <property type="project" value="UniProtKB-UniRule"/>
</dbReference>
<evidence type="ECO:0000256" key="7">
    <source>
        <dbReference type="ARBA" id="ARBA00022842"/>
    </source>
</evidence>
<keyword evidence="12" id="KW-0963">Cytoplasm</keyword>
<comment type="cofactor">
    <cofactor evidence="15">
        <name>Mg(2+)</name>
        <dbReference type="ChEBI" id="CHEBI:18420"/>
    </cofactor>
    <cofactor evidence="15">
        <name>Mn(2+)</name>
        <dbReference type="ChEBI" id="CHEBI:29035"/>
    </cofactor>
    <text evidence="15">Binds 2 magnesium or manganese ions per subunit.</text>
</comment>
<name>A0A171DHN8_9SYNE</name>
<dbReference type="PROSITE" id="PS00844">
    <property type="entry name" value="DALA_DALA_LIGASE_2"/>
    <property type="match status" value="1"/>
</dbReference>
<keyword evidence="9 12" id="KW-0573">Peptidoglycan synthesis</keyword>
<dbReference type="GO" id="GO:0008716">
    <property type="term" value="F:D-alanine-D-alanine ligase activity"/>
    <property type="evidence" value="ECO:0007669"/>
    <property type="project" value="UniProtKB-UniRule"/>
</dbReference>
<comment type="function">
    <text evidence="12">Cell wall formation.</text>
</comment>
<feature type="binding site" evidence="14">
    <location>
        <begin position="221"/>
        <end position="228"/>
    </location>
    <ligand>
        <name>ATP</name>
        <dbReference type="ChEBI" id="CHEBI:30616"/>
    </ligand>
</feature>
<dbReference type="InterPro" id="IPR011127">
    <property type="entry name" value="Dala_Dala_lig_N"/>
</dbReference>
<dbReference type="InterPro" id="IPR016185">
    <property type="entry name" value="PreATP-grasp_dom_sf"/>
</dbReference>
<dbReference type="GO" id="GO:0009252">
    <property type="term" value="P:peptidoglycan biosynthetic process"/>
    <property type="evidence" value="ECO:0007669"/>
    <property type="project" value="UniProtKB-UniRule"/>
</dbReference>
<dbReference type="Gene3D" id="3.40.50.20">
    <property type="match status" value="1"/>
</dbReference>
<dbReference type="Gene3D" id="3.30.470.20">
    <property type="entry name" value="ATP-grasp fold, B domain"/>
    <property type="match status" value="1"/>
</dbReference>
<feature type="binding site" evidence="14">
    <location>
        <position position="139"/>
    </location>
    <ligand>
        <name>ATP</name>
        <dbReference type="ChEBI" id="CHEBI:30616"/>
    </ligand>
</feature>
<evidence type="ECO:0000313" key="19">
    <source>
        <dbReference type="EMBL" id="SAY39331.1"/>
    </source>
</evidence>
<comment type="catalytic activity">
    <reaction evidence="12">
        <text>2 D-alanine + ATP = D-alanyl-D-alanine + ADP + phosphate + H(+)</text>
        <dbReference type="Rhea" id="RHEA:11224"/>
        <dbReference type="ChEBI" id="CHEBI:15378"/>
        <dbReference type="ChEBI" id="CHEBI:30616"/>
        <dbReference type="ChEBI" id="CHEBI:43474"/>
        <dbReference type="ChEBI" id="CHEBI:57416"/>
        <dbReference type="ChEBI" id="CHEBI:57822"/>
        <dbReference type="ChEBI" id="CHEBI:456216"/>
        <dbReference type="EC" id="6.3.2.4"/>
    </reaction>
</comment>
<feature type="binding site" evidence="14">
    <location>
        <begin position="314"/>
        <end position="315"/>
    </location>
    <ligand>
        <name>ATP</name>
        <dbReference type="ChEBI" id="CHEBI:30616"/>
    </ligand>
</feature>
<evidence type="ECO:0000256" key="10">
    <source>
        <dbReference type="ARBA" id="ARBA00023211"/>
    </source>
</evidence>
<dbReference type="InterPro" id="IPR000291">
    <property type="entry name" value="D-Ala_lig_Van_CS"/>
</dbReference>
<dbReference type="UniPathway" id="UPA00219"/>
<evidence type="ECO:0000259" key="18">
    <source>
        <dbReference type="PROSITE" id="PS50975"/>
    </source>
</evidence>
<reference evidence="20" key="1">
    <citation type="submission" date="2016-02" db="EMBL/GenBank/DDBJ databases">
        <authorList>
            <person name="liu f."/>
        </authorList>
    </citation>
    <scope>NUCLEOTIDE SEQUENCE [LARGE SCALE GENOMIC DNA]</scope>
</reference>
<dbReference type="InterPro" id="IPR011761">
    <property type="entry name" value="ATP-grasp"/>
</dbReference>
<feature type="binding site" evidence="15">
    <location>
        <position position="317"/>
    </location>
    <ligand>
        <name>Mg(2+)</name>
        <dbReference type="ChEBI" id="CHEBI:18420"/>
        <label>2</label>
    </ligand>
</feature>
<evidence type="ECO:0000256" key="9">
    <source>
        <dbReference type="ARBA" id="ARBA00022984"/>
    </source>
</evidence>
<accession>A0A171DHN8</accession>
<dbReference type="PROSITE" id="PS50975">
    <property type="entry name" value="ATP_GRASP"/>
    <property type="match status" value="1"/>
</dbReference>
<evidence type="ECO:0000256" key="12">
    <source>
        <dbReference type="HAMAP-Rule" id="MF_00047"/>
    </source>
</evidence>
<comment type="cofactor">
    <cofactor evidence="1">
        <name>Mn(2+)</name>
        <dbReference type="ChEBI" id="CHEBI:29035"/>
    </cofactor>
</comment>
<dbReference type="EC" id="6.3.2.4" evidence="12"/>
<protein>
    <recommendedName>
        <fullName evidence="12">D-alanine--D-alanine ligase</fullName>
        <ecNumber evidence="12">6.3.2.4</ecNumber>
    </recommendedName>
    <alternativeName>
        <fullName evidence="12">D-Ala-D-Ala ligase</fullName>
    </alternativeName>
    <alternativeName>
        <fullName evidence="12">D-alanylalanine synthetase</fullName>
    </alternativeName>
</protein>
<dbReference type="Gene3D" id="3.30.1490.20">
    <property type="entry name" value="ATP-grasp fold, A domain"/>
    <property type="match status" value="1"/>
</dbReference>
<keyword evidence="11 12" id="KW-0961">Cell wall biogenesis/degradation</keyword>
<evidence type="ECO:0000256" key="14">
    <source>
        <dbReference type="PIRSR" id="PIRSR039102-2"/>
    </source>
</evidence>
<dbReference type="GO" id="GO:0071555">
    <property type="term" value="P:cell wall organization"/>
    <property type="evidence" value="ECO:0007669"/>
    <property type="project" value="UniProtKB-KW"/>
</dbReference>
<feature type="binding site" evidence="14">
    <location>
        <begin position="183"/>
        <end position="185"/>
    </location>
    <ligand>
        <name>ATP</name>
        <dbReference type="ChEBI" id="CHEBI:30616"/>
    </ligand>
</feature>
<feature type="region of interest" description="Disordered" evidence="17">
    <location>
        <begin position="355"/>
        <end position="374"/>
    </location>
</feature>
<evidence type="ECO:0000256" key="15">
    <source>
        <dbReference type="PIRSR" id="PIRSR039102-3"/>
    </source>
</evidence>
<feature type="active site" evidence="13">
    <location>
        <position position="28"/>
    </location>
</feature>
<comment type="similarity">
    <text evidence="2 12">Belongs to the D-alanine--D-alanine ligase family.</text>
</comment>
<evidence type="ECO:0000256" key="1">
    <source>
        <dbReference type="ARBA" id="ARBA00001936"/>
    </source>
</evidence>
<feature type="active site" evidence="13">
    <location>
        <position position="191"/>
    </location>
</feature>
<dbReference type="NCBIfam" id="TIGR01205">
    <property type="entry name" value="D_ala_D_alaTIGR"/>
    <property type="match status" value="1"/>
</dbReference>
<dbReference type="Pfam" id="PF01820">
    <property type="entry name" value="Dala_Dala_lig_N"/>
    <property type="match status" value="1"/>
</dbReference>
<evidence type="ECO:0000256" key="3">
    <source>
        <dbReference type="ARBA" id="ARBA00022598"/>
    </source>
</evidence>
<comment type="pathway">
    <text evidence="12">Cell wall biogenesis; peptidoglycan biosynthesis.</text>
</comment>
<dbReference type="EMBL" id="FITM01000153">
    <property type="protein sequence ID" value="SAY39331.1"/>
    <property type="molecule type" value="Genomic_DNA"/>
</dbReference>
<dbReference type="InterPro" id="IPR005905">
    <property type="entry name" value="D_ala_D_ala"/>
</dbReference>
<evidence type="ECO:0000256" key="4">
    <source>
        <dbReference type="ARBA" id="ARBA00022723"/>
    </source>
</evidence>
<dbReference type="Proteomes" id="UP000182631">
    <property type="component" value="Unassembled WGS sequence"/>
</dbReference>
<dbReference type="RefSeq" id="WP_257243040.1">
    <property type="nucleotide sequence ID" value="NZ_FITM01000153.1"/>
</dbReference>
<dbReference type="GO" id="GO:0046872">
    <property type="term" value="F:metal ion binding"/>
    <property type="evidence" value="ECO:0007669"/>
    <property type="project" value="UniProtKB-KW"/>
</dbReference>
<evidence type="ECO:0000256" key="16">
    <source>
        <dbReference type="PROSITE-ProRule" id="PRU00409"/>
    </source>
</evidence>
<keyword evidence="6 16" id="KW-0067">ATP-binding</keyword>
<keyword evidence="10 15" id="KW-0464">Manganese</keyword>
<dbReference type="SUPFAM" id="SSF56059">
    <property type="entry name" value="Glutathione synthetase ATP-binding domain-like"/>
    <property type="match status" value="1"/>
</dbReference>
<dbReference type="HAMAP" id="MF_00047">
    <property type="entry name" value="Dala_Dala_lig"/>
    <property type="match status" value="1"/>
</dbReference>
<feature type="binding site" evidence="15">
    <location>
        <position position="315"/>
    </location>
    <ligand>
        <name>Mg(2+)</name>
        <dbReference type="ChEBI" id="CHEBI:18420"/>
        <label>1</label>
    </ligand>
</feature>
<dbReference type="NCBIfam" id="NF002528">
    <property type="entry name" value="PRK01966.1-4"/>
    <property type="match status" value="1"/>
</dbReference>
<feature type="compositionally biased region" description="Polar residues" evidence="17">
    <location>
        <begin position="360"/>
        <end position="374"/>
    </location>
</feature>
<dbReference type="Pfam" id="PF07478">
    <property type="entry name" value="Dala_Dala_lig_C"/>
    <property type="match status" value="1"/>
</dbReference>
<evidence type="ECO:0000256" key="5">
    <source>
        <dbReference type="ARBA" id="ARBA00022741"/>
    </source>
</evidence>
<feature type="active site" evidence="13">
    <location>
        <position position="326"/>
    </location>
</feature>
<dbReference type="PANTHER" id="PTHR23132">
    <property type="entry name" value="D-ALANINE--D-ALANINE LIGASE"/>
    <property type="match status" value="1"/>
</dbReference>
<evidence type="ECO:0000256" key="11">
    <source>
        <dbReference type="ARBA" id="ARBA00023316"/>
    </source>
</evidence>
<evidence type="ECO:0000256" key="13">
    <source>
        <dbReference type="PIRSR" id="PIRSR039102-1"/>
    </source>
</evidence>